<evidence type="ECO:0000313" key="4">
    <source>
        <dbReference type="Proteomes" id="UP000319384"/>
    </source>
</evidence>
<dbReference type="InterPro" id="IPR002347">
    <property type="entry name" value="SDR_fam"/>
</dbReference>
<comment type="caution">
    <text evidence="3">The sequence shown here is derived from an EMBL/GenBank/DDBJ whole genome shotgun (WGS) entry which is preliminary data.</text>
</comment>
<name>A0A520MZ88_9GAMM</name>
<accession>A0A520MZ88</accession>
<dbReference type="InterPro" id="IPR020904">
    <property type="entry name" value="Sc_DH/Rdtase_CS"/>
</dbReference>
<dbReference type="InterPro" id="IPR036291">
    <property type="entry name" value="NAD(P)-bd_dom_sf"/>
</dbReference>
<dbReference type="EC" id="1.1.1.47" evidence="3"/>
<gene>
    <name evidence="3" type="ORF">EVA95_02120</name>
</gene>
<dbReference type="PANTHER" id="PTHR24321">
    <property type="entry name" value="DEHYDROGENASES, SHORT CHAIN"/>
    <property type="match status" value="1"/>
</dbReference>
<dbReference type="NCBIfam" id="NF005559">
    <property type="entry name" value="PRK07231.1"/>
    <property type="match status" value="1"/>
</dbReference>
<evidence type="ECO:0000313" key="3">
    <source>
        <dbReference type="EMBL" id="RZO26486.1"/>
    </source>
</evidence>
<evidence type="ECO:0000256" key="1">
    <source>
        <dbReference type="ARBA" id="ARBA00006484"/>
    </source>
</evidence>
<dbReference type="GO" id="GO:0047936">
    <property type="term" value="F:glucose 1-dehydrogenase [NAD(P)+] activity"/>
    <property type="evidence" value="ECO:0007669"/>
    <property type="project" value="UniProtKB-EC"/>
</dbReference>
<reference evidence="3 4" key="1">
    <citation type="submission" date="2019-02" db="EMBL/GenBank/DDBJ databases">
        <title>Prokaryotic population dynamics and viral predation in marine succession experiment using metagenomics: the confinement effect.</title>
        <authorList>
            <person name="Haro-Moreno J.M."/>
            <person name="Rodriguez-Valera F."/>
            <person name="Lopez-Perez M."/>
        </authorList>
    </citation>
    <scope>NUCLEOTIDE SEQUENCE [LARGE SCALE GENOMIC DNA]</scope>
    <source>
        <strain evidence="3">MED-G162</strain>
    </source>
</reference>
<organism evidence="3 4">
    <name type="scientific">SAR86 cluster bacterium</name>
    <dbReference type="NCBI Taxonomy" id="2030880"/>
    <lineage>
        <taxon>Bacteria</taxon>
        <taxon>Pseudomonadati</taxon>
        <taxon>Pseudomonadota</taxon>
        <taxon>Gammaproteobacteria</taxon>
        <taxon>SAR86 cluster</taxon>
    </lineage>
</organism>
<dbReference type="Pfam" id="PF13561">
    <property type="entry name" value="adh_short_C2"/>
    <property type="match status" value="1"/>
</dbReference>
<evidence type="ECO:0000256" key="2">
    <source>
        <dbReference type="ARBA" id="ARBA00023002"/>
    </source>
</evidence>
<dbReference type="PRINTS" id="PR00081">
    <property type="entry name" value="GDHRDH"/>
</dbReference>
<sequence length="251" mass="26868">MSERLNNKVALITGAAQGLGKEMAKTMIAHGATVIVTDINESNLDKTAKELSCKSMVLDVTKEDAWIKIISDIEKEIGSLNILVNNAGIGNGGDIESTDLELWHQVHSINLDSVFLGCKYSLPLMRKSGNGSIINISSVSGIVASHNLSAYNSSKAAVRHLSKSVALHCAKSTNLVRCNSIHPVFTRTAMVQSMIDAAPERNIEEKLVQQIPIRKLAEPQDIANAALFLASDESSFITGTELIIDGGLSAT</sequence>
<proteinExistence type="inferred from homology"/>
<dbReference type="EMBL" id="SHBH01000012">
    <property type="protein sequence ID" value="RZO26486.1"/>
    <property type="molecule type" value="Genomic_DNA"/>
</dbReference>
<dbReference type="AlphaFoldDB" id="A0A520MZ88"/>
<keyword evidence="2 3" id="KW-0560">Oxidoreductase</keyword>
<dbReference type="PROSITE" id="PS00061">
    <property type="entry name" value="ADH_SHORT"/>
    <property type="match status" value="1"/>
</dbReference>
<comment type="similarity">
    <text evidence="1">Belongs to the short-chain dehydrogenases/reductases (SDR) family.</text>
</comment>
<dbReference type="Proteomes" id="UP000319384">
    <property type="component" value="Unassembled WGS sequence"/>
</dbReference>
<dbReference type="Gene3D" id="3.40.50.720">
    <property type="entry name" value="NAD(P)-binding Rossmann-like Domain"/>
    <property type="match status" value="1"/>
</dbReference>
<dbReference type="PRINTS" id="PR00080">
    <property type="entry name" value="SDRFAMILY"/>
</dbReference>
<dbReference type="FunFam" id="3.40.50.720:FF:000084">
    <property type="entry name" value="Short-chain dehydrogenase reductase"/>
    <property type="match status" value="1"/>
</dbReference>
<dbReference type="SUPFAM" id="SSF51735">
    <property type="entry name" value="NAD(P)-binding Rossmann-fold domains"/>
    <property type="match status" value="1"/>
</dbReference>
<protein>
    <submittedName>
        <fullName evidence="3">Glucose 1-dehydrogenase</fullName>
        <ecNumber evidence="3">1.1.1.47</ecNumber>
    </submittedName>
</protein>
<dbReference type="PANTHER" id="PTHR24321:SF15">
    <property type="entry name" value="OXIDOREDUCTASE UCPA"/>
    <property type="match status" value="1"/>
</dbReference>